<sequence>MKSALIIVDVQNAFFDPSWGTRNNLQAEANISQLLSLWRESKQEVIFIQHISKNPNSLFYQKKSSSQIKDIVQPAADEMIIKKEVNSAFINTSLKEHLVKKEISDVVIVGLTTAHCVSTTTRMSGNLGFNTFLISDATASFGLYDHNDQYIDAETIQNVSLATLHKEFATVLTTDEYIRTYLGSDPKSIKKQNIK</sequence>
<dbReference type="EMBL" id="VOQF01000005">
    <property type="protein sequence ID" value="TXC91093.1"/>
    <property type="molecule type" value="Genomic_DNA"/>
</dbReference>
<gene>
    <name evidence="4" type="ORF">FS935_09320</name>
</gene>
<dbReference type="GO" id="GO:0016787">
    <property type="term" value="F:hydrolase activity"/>
    <property type="evidence" value="ECO:0007669"/>
    <property type="project" value="UniProtKB-KW"/>
</dbReference>
<dbReference type="InterPro" id="IPR036380">
    <property type="entry name" value="Isochorismatase-like_sf"/>
</dbReference>
<accession>A0A5C6W0B7</accession>
<evidence type="ECO:0000259" key="3">
    <source>
        <dbReference type="Pfam" id="PF00857"/>
    </source>
</evidence>
<keyword evidence="2 4" id="KW-0378">Hydrolase</keyword>
<feature type="domain" description="Isochorismatase-like" evidence="3">
    <location>
        <begin position="3"/>
        <end position="175"/>
    </location>
</feature>
<dbReference type="SUPFAM" id="SSF52499">
    <property type="entry name" value="Isochorismatase-like hydrolases"/>
    <property type="match status" value="1"/>
</dbReference>
<proteinExistence type="inferred from homology"/>
<dbReference type="RefSeq" id="WP_146947852.1">
    <property type="nucleotide sequence ID" value="NZ_VOQF01000005.1"/>
</dbReference>
<dbReference type="AlphaFoldDB" id="A0A5C6W0B7"/>
<comment type="similarity">
    <text evidence="1">Belongs to the isochorismatase family.</text>
</comment>
<evidence type="ECO:0000313" key="4">
    <source>
        <dbReference type="EMBL" id="TXC91093.1"/>
    </source>
</evidence>
<evidence type="ECO:0000256" key="2">
    <source>
        <dbReference type="ARBA" id="ARBA00022801"/>
    </source>
</evidence>
<comment type="caution">
    <text evidence="4">The sequence shown here is derived from an EMBL/GenBank/DDBJ whole genome shotgun (WGS) entry which is preliminary data.</text>
</comment>
<keyword evidence="5" id="KW-1185">Reference proteome</keyword>
<dbReference type="InterPro" id="IPR050272">
    <property type="entry name" value="Isochorismatase-like_hydrls"/>
</dbReference>
<dbReference type="CDD" id="cd01014">
    <property type="entry name" value="nicotinamidase_related"/>
    <property type="match status" value="1"/>
</dbReference>
<name>A0A5C6W0B7_9BACI</name>
<organism evidence="4 5">
    <name type="scientific">Metabacillus litoralis</name>
    <dbReference type="NCBI Taxonomy" id="152268"/>
    <lineage>
        <taxon>Bacteria</taxon>
        <taxon>Bacillati</taxon>
        <taxon>Bacillota</taxon>
        <taxon>Bacilli</taxon>
        <taxon>Bacillales</taxon>
        <taxon>Bacillaceae</taxon>
        <taxon>Metabacillus</taxon>
    </lineage>
</organism>
<dbReference type="PANTHER" id="PTHR43540">
    <property type="entry name" value="PEROXYUREIDOACRYLATE/UREIDOACRYLATE AMIDOHYDROLASE-RELATED"/>
    <property type="match status" value="1"/>
</dbReference>
<reference evidence="4 5" key="1">
    <citation type="journal article" date="2005" name="Int. J. Syst. Evol. Microbiol.">
        <title>Bacillus litoralis sp. nov., isolated from a tidal flat of the Yellow Sea in Korea.</title>
        <authorList>
            <person name="Yoon J.H."/>
            <person name="Oh T.K."/>
        </authorList>
    </citation>
    <scope>NUCLEOTIDE SEQUENCE [LARGE SCALE GENOMIC DNA]</scope>
    <source>
        <strain evidence="4 5">SW-211</strain>
    </source>
</reference>
<dbReference type="InterPro" id="IPR000868">
    <property type="entry name" value="Isochorismatase-like_dom"/>
</dbReference>
<protein>
    <submittedName>
        <fullName evidence="4">Cysteine hydrolase</fullName>
    </submittedName>
</protein>
<dbReference type="Proteomes" id="UP000321363">
    <property type="component" value="Unassembled WGS sequence"/>
</dbReference>
<dbReference type="PANTHER" id="PTHR43540:SF1">
    <property type="entry name" value="ISOCHORISMATASE HYDROLASE"/>
    <property type="match status" value="1"/>
</dbReference>
<dbReference type="OrthoDB" id="257098at2"/>
<evidence type="ECO:0000256" key="1">
    <source>
        <dbReference type="ARBA" id="ARBA00006336"/>
    </source>
</evidence>
<dbReference type="Gene3D" id="3.40.50.850">
    <property type="entry name" value="Isochorismatase-like"/>
    <property type="match status" value="1"/>
</dbReference>
<evidence type="ECO:0000313" key="5">
    <source>
        <dbReference type="Proteomes" id="UP000321363"/>
    </source>
</evidence>
<dbReference type="Pfam" id="PF00857">
    <property type="entry name" value="Isochorismatase"/>
    <property type="match status" value="1"/>
</dbReference>